<gene>
    <name evidence="4" type="ORF">TUM19329_16180</name>
</gene>
<comment type="cofactor">
    <cofactor evidence="2">
        <name>Zn(2+)</name>
        <dbReference type="ChEBI" id="CHEBI:29105"/>
    </cofactor>
    <text evidence="2">Binds 1 zinc ion per subunit.</text>
</comment>
<evidence type="ECO:0000313" key="4">
    <source>
        <dbReference type="EMBL" id="BCA95257.1"/>
    </source>
</evidence>
<feature type="binding site" evidence="2">
    <location>
        <position position="93"/>
    </location>
    <ligand>
        <name>Zn(2+)</name>
        <dbReference type="ChEBI" id="CHEBI:29105"/>
    </ligand>
</feature>
<reference evidence="4" key="1">
    <citation type="journal article" date="2020" name="Microbiol. Resour. Announc.">
        <title>Complete Genome Sequence of Novel Psychrotolerant Legionella Strain TUM19329, Isolated from Antarctic Lake Sediment.</title>
        <authorList>
            <person name="Shimada S."/>
            <person name="Nakai R."/>
            <person name="Aoki K."/>
            <person name="Shimoeda N."/>
            <person name="Ohno G."/>
            <person name="Miyazaki Y."/>
            <person name="Kudoh S."/>
            <person name="Imura S."/>
            <person name="Watanabe K."/>
            <person name="Ishii Y."/>
            <person name="Tateda K."/>
        </authorList>
    </citation>
    <scope>NUCLEOTIDE SEQUENCE [LARGE SCALE GENOMIC DNA]</scope>
    <source>
        <strain evidence="4">TUM19329</strain>
    </source>
</reference>
<dbReference type="Proteomes" id="UP000502894">
    <property type="component" value="Chromosome"/>
</dbReference>
<dbReference type="PANTHER" id="PTHR11002">
    <property type="entry name" value="CARBONIC ANHYDRASE"/>
    <property type="match status" value="1"/>
</dbReference>
<organism evidence="4 5">
    <name type="scientific">Legionella antarctica</name>
    <dbReference type="NCBI Taxonomy" id="2708020"/>
    <lineage>
        <taxon>Bacteria</taxon>
        <taxon>Pseudomonadati</taxon>
        <taxon>Pseudomonadota</taxon>
        <taxon>Gammaproteobacteria</taxon>
        <taxon>Legionellales</taxon>
        <taxon>Legionellaceae</taxon>
        <taxon>Legionella</taxon>
    </lineage>
</organism>
<dbReference type="InterPro" id="IPR036874">
    <property type="entry name" value="Carbonic_anhydrase_sf"/>
</dbReference>
<keyword evidence="5" id="KW-1185">Reference proteome</keyword>
<keyword evidence="2" id="KW-0479">Metal-binding</keyword>
<dbReference type="Gene3D" id="3.40.1050.10">
    <property type="entry name" value="Carbonic anhydrase"/>
    <property type="match status" value="1"/>
</dbReference>
<dbReference type="AlphaFoldDB" id="A0A6F8T523"/>
<dbReference type="Pfam" id="PF00484">
    <property type="entry name" value="Pro_CA"/>
    <property type="match status" value="1"/>
</dbReference>
<evidence type="ECO:0000256" key="3">
    <source>
        <dbReference type="SAM" id="SignalP"/>
    </source>
</evidence>
<dbReference type="EMBL" id="AP022839">
    <property type="protein sequence ID" value="BCA95257.1"/>
    <property type="molecule type" value="Genomic_DNA"/>
</dbReference>
<dbReference type="GO" id="GO:0008270">
    <property type="term" value="F:zinc ion binding"/>
    <property type="evidence" value="ECO:0007669"/>
    <property type="project" value="InterPro"/>
</dbReference>
<dbReference type="SMART" id="SM00947">
    <property type="entry name" value="Pro_CA"/>
    <property type="match status" value="1"/>
</dbReference>
<dbReference type="GO" id="GO:0004089">
    <property type="term" value="F:carbonate dehydratase activity"/>
    <property type="evidence" value="ECO:0007669"/>
    <property type="project" value="InterPro"/>
</dbReference>
<evidence type="ECO:0000256" key="2">
    <source>
        <dbReference type="PIRSR" id="PIRSR601765-1"/>
    </source>
</evidence>
<evidence type="ECO:0000256" key="1">
    <source>
        <dbReference type="ARBA" id="ARBA00006217"/>
    </source>
</evidence>
<evidence type="ECO:0000313" key="5">
    <source>
        <dbReference type="Proteomes" id="UP000502894"/>
    </source>
</evidence>
<keyword evidence="2" id="KW-0862">Zinc</keyword>
<comment type="similarity">
    <text evidence="1">Belongs to the beta-class carbonic anhydrase family.</text>
</comment>
<dbReference type="CDD" id="cd03378">
    <property type="entry name" value="beta_CA_cladeC"/>
    <property type="match status" value="1"/>
</dbReference>
<feature type="binding site" evidence="2">
    <location>
        <position position="91"/>
    </location>
    <ligand>
        <name>Zn(2+)</name>
        <dbReference type="ChEBI" id="CHEBI:29105"/>
    </ligand>
</feature>
<feature type="chain" id="PRO_5026217623" evidence="3">
    <location>
        <begin position="26"/>
        <end position="247"/>
    </location>
</feature>
<dbReference type="SUPFAM" id="SSF53056">
    <property type="entry name" value="beta-carbonic anhydrase, cab"/>
    <property type="match status" value="1"/>
</dbReference>
<dbReference type="RefSeq" id="WP_173236898.1">
    <property type="nucleotide sequence ID" value="NZ_AP022839.1"/>
</dbReference>
<proteinExistence type="inferred from homology"/>
<name>A0A6F8T523_9GAMM</name>
<dbReference type="PANTHER" id="PTHR11002:SF79">
    <property type="entry name" value="CARBONIC ANHYDRASE 2"/>
    <property type="match status" value="1"/>
</dbReference>
<protein>
    <submittedName>
        <fullName evidence="4">Carbonic anhydrase</fullName>
    </submittedName>
</protein>
<feature type="signal peptide" evidence="3">
    <location>
        <begin position="1"/>
        <end position="25"/>
    </location>
</feature>
<keyword evidence="3" id="KW-0732">Signal</keyword>
<feature type="binding site" evidence="2">
    <location>
        <position position="147"/>
    </location>
    <ligand>
        <name>Zn(2+)</name>
        <dbReference type="ChEBI" id="CHEBI:29105"/>
    </ligand>
</feature>
<feature type="binding site" evidence="2">
    <location>
        <position position="144"/>
    </location>
    <ligand>
        <name>Zn(2+)</name>
        <dbReference type="ChEBI" id="CHEBI:29105"/>
    </ligand>
</feature>
<dbReference type="NCBIfam" id="NF011765">
    <property type="entry name" value="PRK15219.1"/>
    <property type="match status" value="1"/>
</dbReference>
<dbReference type="InterPro" id="IPR001765">
    <property type="entry name" value="Carbonic_anhydrase"/>
</dbReference>
<dbReference type="KEGG" id="lant:TUM19329_16180"/>
<accession>A0A6F8T523</accession>
<sequence length="247" mass="27035">MYHLGLKIILFICSMTGFFCGLAHAEPVEPKPLGKTVTQAKQQEMSPKQALQRLKDGNQRFLTHKQISRDYLQQAYSSAYGQFPFAVVLNCMDSRSVPELFFDQGLADLFTLRVAGNVLNDDILGSMEFAVKAAGSRLIVVLAHTSCGAVAGACDGVKFGHLTDVLDKIQPAVQSTMKDEDSKNCTDPKLVNAIAKANALNMAREIQAKSPILKEFLQSKQVGIIAGLHDIKTGQVTFFEDERSVPE</sequence>